<evidence type="ECO:0000313" key="2">
    <source>
        <dbReference type="Proteomes" id="UP000680714"/>
    </source>
</evidence>
<sequence>MSTNSIDVAFIKQYEKEVHLAYQRDGSKLRNTVRTKNGVIGATATFQKISKGTATTKARNGKIPRLNLDHSNVECTLEDHYALYTIDKLDEIKTNIDEKAATQTSAVNALGRKTDEILISVLDSSANYAQDGTTGLTLDKVLTAFEMLGNADVPDDGERYAWVGYRQWSQLLQIDEFSDADYVGADDLPWKGIQAKRWLGTMWMPHSGLSKSSNIRRCYWYHKSAIGHAIGADVQTSMQEIFDEASTGVRAMMSQGACLIDAAGVVSMRCLES</sequence>
<dbReference type="Pfam" id="PF19821">
    <property type="entry name" value="Phage_capsid_2"/>
    <property type="match status" value="1"/>
</dbReference>
<evidence type="ECO:0000313" key="1">
    <source>
        <dbReference type="EMBL" id="MBR9970813.1"/>
    </source>
</evidence>
<name>A0ABS5I8P8_9PROT</name>
<dbReference type="InterPro" id="IPR045565">
    <property type="entry name" value="Phage_capsid_2"/>
</dbReference>
<comment type="caution">
    <text evidence="1">The sequence shown here is derived from an EMBL/GenBank/DDBJ whole genome shotgun (WGS) entry which is preliminary data.</text>
</comment>
<protein>
    <recommendedName>
        <fullName evidence="3">Phage major capsid protein</fullName>
    </recommendedName>
</protein>
<dbReference type="RefSeq" id="WP_211546268.1">
    <property type="nucleotide sequence ID" value="NZ_JAGTUF010000001.1"/>
</dbReference>
<dbReference type="Proteomes" id="UP000680714">
    <property type="component" value="Unassembled WGS sequence"/>
</dbReference>
<dbReference type="EMBL" id="JAGTUF010000001">
    <property type="protein sequence ID" value="MBR9970813.1"/>
    <property type="molecule type" value="Genomic_DNA"/>
</dbReference>
<keyword evidence="2" id="KW-1185">Reference proteome</keyword>
<organism evidence="1 2">
    <name type="scientific">Magnetospirillum sulfuroxidans</name>
    <dbReference type="NCBI Taxonomy" id="611300"/>
    <lineage>
        <taxon>Bacteria</taxon>
        <taxon>Pseudomonadati</taxon>
        <taxon>Pseudomonadota</taxon>
        <taxon>Alphaproteobacteria</taxon>
        <taxon>Rhodospirillales</taxon>
        <taxon>Rhodospirillaceae</taxon>
        <taxon>Magnetospirillum</taxon>
    </lineage>
</organism>
<accession>A0ABS5I8P8</accession>
<reference evidence="1 2" key="1">
    <citation type="submission" date="2021-04" db="EMBL/GenBank/DDBJ databases">
        <title>Magnetospirillum sulfuroxidans sp. nov., a facultative chemolithoautotrophic sulfur-oxidizing alphaproteobacterium isolated from freshwater sediment and proposals for Paramagetospirillum gen. nov., and Magnetospirillaceae fam. nov.</title>
        <authorList>
            <person name="Koziaeva V."/>
            <person name="Geelhoed J.S."/>
            <person name="Sorokin D.Y."/>
            <person name="Grouzdev D.S."/>
        </authorList>
    </citation>
    <scope>NUCLEOTIDE SEQUENCE [LARGE SCALE GENOMIC DNA]</scope>
    <source>
        <strain evidence="1 2">J10</strain>
    </source>
</reference>
<evidence type="ECO:0008006" key="3">
    <source>
        <dbReference type="Google" id="ProtNLM"/>
    </source>
</evidence>
<gene>
    <name evidence="1" type="ORF">KEC16_03690</name>
</gene>
<proteinExistence type="predicted"/>